<dbReference type="PANTHER" id="PTHR47424:SF3">
    <property type="entry name" value="REGULATORY PROTEIN GAL4"/>
    <property type="match status" value="1"/>
</dbReference>
<keyword evidence="9" id="KW-1185">Reference proteome</keyword>
<dbReference type="Proteomes" id="UP001201262">
    <property type="component" value="Unassembled WGS sequence"/>
</dbReference>
<dbReference type="SUPFAM" id="SSF57701">
    <property type="entry name" value="Zn2/Cys6 DNA-binding domain"/>
    <property type="match status" value="1"/>
</dbReference>
<keyword evidence="4" id="KW-0804">Transcription</keyword>
<dbReference type="CDD" id="cd12148">
    <property type="entry name" value="fungal_TF_MHR"/>
    <property type="match status" value="1"/>
</dbReference>
<dbReference type="GO" id="GO:0000981">
    <property type="term" value="F:DNA-binding transcription factor activity, RNA polymerase II-specific"/>
    <property type="evidence" value="ECO:0007669"/>
    <property type="project" value="InterPro"/>
</dbReference>
<evidence type="ECO:0000256" key="3">
    <source>
        <dbReference type="ARBA" id="ARBA00023125"/>
    </source>
</evidence>
<evidence type="ECO:0000256" key="2">
    <source>
        <dbReference type="ARBA" id="ARBA00023015"/>
    </source>
</evidence>
<dbReference type="InterPro" id="IPR001138">
    <property type="entry name" value="Zn2Cys6_DnaBD"/>
</dbReference>
<dbReference type="GO" id="GO:0006351">
    <property type="term" value="P:DNA-templated transcription"/>
    <property type="evidence" value="ECO:0007669"/>
    <property type="project" value="InterPro"/>
</dbReference>
<dbReference type="Gene3D" id="4.10.240.10">
    <property type="entry name" value="Zn(2)-C6 fungal-type DNA-binding domain"/>
    <property type="match status" value="1"/>
</dbReference>
<keyword evidence="1" id="KW-0479">Metal-binding</keyword>
<dbReference type="AlphaFoldDB" id="A0AAD4PWG6"/>
<dbReference type="GeneID" id="70242368"/>
<dbReference type="Pfam" id="PF00172">
    <property type="entry name" value="Zn_clus"/>
    <property type="match status" value="1"/>
</dbReference>
<evidence type="ECO:0000256" key="1">
    <source>
        <dbReference type="ARBA" id="ARBA00022723"/>
    </source>
</evidence>
<feature type="compositionally biased region" description="Polar residues" evidence="6">
    <location>
        <begin position="94"/>
        <end position="107"/>
    </location>
</feature>
<feature type="compositionally biased region" description="Polar residues" evidence="6">
    <location>
        <begin position="115"/>
        <end position="133"/>
    </location>
</feature>
<dbReference type="SMART" id="SM00906">
    <property type="entry name" value="Fungal_trans"/>
    <property type="match status" value="1"/>
</dbReference>
<dbReference type="RefSeq" id="XP_046067601.1">
    <property type="nucleotide sequence ID" value="XM_046212081.1"/>
</dbReference>
<evidence type="ECO:0000313" key="9">
    <source>
        <dbReference type="Proteomes" id="UP001201262"/>
    </source>
</evidence>
<dbReference type="CDD" id="cd00067">
    <property type="entry name" value="GAL4"/>
    <property type="match status" value="1"/>
</dbReference>
<dbReference type="GO" id="GO:0000978">
    <property type="term" value="F:RNA polymerase II cis-regulatory region sequence-specific DNA binding"/>
    <property type="evidence" value="ECO:0007669"/>
    <property type="project" value="TreeGrafter"/>
</dbReference>
<feature type="region of interest" description="Disordered" evidence="6">
    <location>
        <begin position="1"/>
        <end position="20"/>
    </location>
</feature>
<dbReference type="PRINTS" id="PR00755">
    <property type="entry name" value="AFLATOXINBRP"/>
</dbReference>
<dbReference type="InterPro" id="IPR051127">
    <property type="entry name" value="Fungal_SecMet_Regulators"/>
</dbReference>
<dbReference type="InterPro" id="IPR036864">
    <property type="entry name" value="Zn2-C6_fun-type_DNA-bd_sf"/>
</dbReference>
<feature type="domain" description="Zn(2)-C6 fungal-type" evidence="7">
    <location>
        <begin position="28"/>
        <end position="58"/>
    </location>
</feature>
<dbReference type="EMBL" id="JAJTJA010000012">
    <property type="protein sequence ID" value="KAH8691509.1"/>
    <property type="molecule type" value="Genomic_DNA"/>
</dbReference>
<dbReference type="PANTHER" id="PTHR47424">
    <property type="entry name" value="REGULATORY PROTEIN GAL4"/>
    <property type="match status" value="1"/>
</dbReference>
<dbReference type="PROSITE" id="PS50048">
    <property type="entry name" value="ZN2_CY6_FUNGAL_2"/>
    <property type="match status" value="1"/>
</dbReference>
<evidence type="ECO:0000259" key="7">
    <source>
        <dbReference type="PROSITE" id="PS50048"/>
    </source>
</evidence>
<accession>A0AAD4PWG6</accession>
<evidence type="ECO:0000256" key="4">
    <source>
        <dbReference type="ARBA" id="ARBA00023163"/>
    </source>
</evidence>
<dbReference type="InterPro" id="IPR007219">
    <property type="entry name" value="XnlR_reg_dom"/>
</dbReference>
<dbReference type="GO" id="GO:0008270">
    <property type="term" value="F:zinc ion binding"/>
    <property type="evidence" value="ECO:0007669"/>
    <property type="project" value="InterPro"/>
</dbReference>
<keyword evidence="3" id="KW-0238">DNA-binding</keyword>
<dbReference type="SMART" id="SM00066">
    <property type="entry name" value="GAL4"/>
    <property type="match status" value="1"/>
</dbReference>
<feature type="region of interest" description="Disordered" evidence="6">
    <location>
        <begin position="92"/>
        <end position="137"/>
    </location>
</feature>
<sequence length="708" mass="80386">MLANARATPAESQQQQGQQAKRRRVTQACVSCRTRKSRCSGQRPKCSTCTELGLTCQYVVSAQANQTVLVGKEHFQAIEDRLHHLESLLEEGSINAQSPKKSYNTVDTAEHNDRNSNTPNLISTSDGPLTSSMESDDPTDGMGHFVFADEEDRAYFGPSSNIAFTSDLSRALKRMSRTRGRLSPGNQQTTTLPEFHIARVSRQSSPVRRAEPWETECHQDNISTSSIFYLPPDQETSALIDQYFANTGLLFPYLHEETFRETYAQLKHNNATTRRTWLGVLNMVLALATHTTVLQMGQVDKRQIQSETFYRRANGLCAEYVMNGASLEIVVQYLLLVSQYMQGTKSSIQTWATHGLAVKVALQLGLHSTEASKRFPSVEREIRKRTWFGCIVLDRSLSMTFGRPASIPENYSRLELPIYFDLIEPRERVVEARHRCRYSTDFFNATIRLYSILGNAIDLLYEGNLGSEDRILNYELLTRVLRMRHLLEEWTEQLPKHMGLIRAQNCASQLGKDPTIDRFRTILTLRYHNIRLLIHRVVLVRLCDSLDDFDARGQDVLALQDISWSTMQIAIESATEIINIVLTVVESDLVRRGLLGAWWFTLYYSMSFCFLPSFLKAILSIIDAHPAAFDAALVLFTIFLLTKRSNLLNLPNITPDLTKQTFVSCIGPLRRLDEGNRTIDKCCRCLQRLAEAWNLIGIIFLSLLFGDG</sequence>
<protein>
    <submittedName>
        <fullName evidence="8">Fungal-specific transcription factor domain-containing protein</fullName>
    </submittedName>
</protein>
<evidence type="ECO:0000256" key="5">
    <source>
        <dbReference type="ARBA" id="ARBA00023242"/>
    </source>
</evidence>
<reference evidence="8" key="1">
    <citation type="submission" date="2021-12" db="EMBL/GenBank/DDBJ databases">
        <title>Convergent genome expansion in fungi linked to evolution of root-endophyte symbiosis.</title>
        <authorList>
            <consortium name="DOE Joint Genome Institute"/>
            <person name="Ke Y.-H."/>
            <person name="Bonito G."/>
            <person name="Liao H.-L."/>
            <person name="Looney B."/>
            <person name="Rojas-Flechas A."/>
            <person name="Nash J."/>
            <person name="Hameed K."/>
            <person name="Schadt C."/>
            <person name="Martin F."/>
            <person name="Crous P.W."/>
            <person name="Miettinen O."/>
            <person name="Magnuson J.K."/>
            <person name="Labbe J."/>
            <person name="Jacobson D."/>
            <person name="Doktycz M.J."/>
            <person name="Veneault-Fourrey C."/>
            <person name="Kuo A."/>
            <person name="Mondo S."/>
            <person name="Calhoun S."/>
            <person name="Riley R."/>
            <person name="Ohm R."/>
            <person name="LaButti K."/>
            <person name="Andreopoulos B."/>
            <person name="Pangilinan J."/>
            <person name="Nolan M."/>
            <person name="Tritt A."/>
            <person name="Clum A."/>
            <person name="Lipzen A."/>
            <person name="Daum C."/>
            <person name="Barry K."/>
            <person name="Grigoriev I.V."/>
            <person name="Vilgalys R."/>
        </authorList>
    </citation>
    <scope>NUCLEOTIDE SEQUENCE</scope>
    <source>
        <strain evidence="8">PMI_201</strain>
    </source>
</reference>
<organism evidence="8 9">
    <name type="scientific">Talaromyces proteolyticus</name>
    <dbReference type="NCBI Taxonomy" id="1131652"/>
    <lineage>
        <taxon>Eukaryota</taxon>
        <taxon>Fungi</taxon>
        <taxon>Dikarya</taxon>
        <taxon>Ascomycota</taxon>
        <taxon>Pezizomycotina</taxon>
        <taxon>Eurotiomycetes</taxon>
        <taxon>Eurotiomycetidae</taxon>
        <taxon>Eurotiales</taxon>
        <taxon>Trichocomaceae</taxon>
        <taxon>Talaromyces</taxon>
        <taxon>Talaromyces sect. Bacilispori</taxon>
    </lineage>
</organism>
<dbReference type="PROSITE" id="PS00463">
    <property type="entry name" value="ZN2_CY6_FUNGAL_1"/>
    <property type="match status" value="1"/>
</dbReference>
<gene>
    <name evidence="8" type="ORF">BGW36DRAFT_305576</name>
</gene>
<evidence type="ECO:0000256" key="6">
    <source>
        <dbReference type="SAM" id="MobiDB-lite"/>
    </source>
</evidence>
<dbReference type="GO" id="GO:0000435">
    <property type="term" value="P:positive regulation of transcription from RNA polymerase II promoter by galactose"/>
    <property type="evidence" value="ECO:0007669"/>
    <property type="project" value="TreeGrafter"/>
</dbReference>
<proteinExistence type="predicted"/>
<evidence type="ECO:0000313" key="8">
    <source>
        <dbReference type="EMBL" id="KAH8691509.1"/>
    </source>
</evidence>
<keyword evidence="5" id="KW-0539">Nucleus</keyword>
<dbReference type="Pfam" id="PF04082">
    <property type="entry name" value="Fungal_trans"/>
    <property type="match status" value="1"/>
</dbReference>
<dbReference type="GO" id="GO:0005634">
    <property type="term" value="C:nucleus"/>
    <property type="evidence" value="ECO:0007669"/>
    <property type="project" value="TreeGrafter"/>
</dbReference>
<name>A0AAD4PWG6_9EURO</name>
<comment type="caution">
    <text evidence="8">The sequence shown here is derived from an EMBL/GenBank/DDBJ whole genome shotgun (WGS) entry which is preliminary data.</text>
</comment>
<keyword evidence="2" id="KW-0805">Transcription regulation</keyword>